<name>C7MN85_CRYCD</name>
<keyword evidence="4" id="KW-0808">Transferase</keyword>
<keyword evidence="6 11" id="KW-0418">Kinase</keyword>
<dbReference type="SUPFAM" id="SSF55874">
    <property type="entry name" value="ATPase domain of HSP90 chaperone/DNA topoisomerase II/histidine kinase"/>
    <property type="match status" value="1"/>
</dbReference>
<gene>
    <name evidence="11" type="ordered locus">Ccur_06640</name>
</gene>
<evidence type="ECO:0000256" key="9">
    <source>
        <dbReference type="SAM" id="MobiDB-lite"/>
    </source>
</evidence>
<dbReference type="Pfam" id="PF07730">
    <property type="entry name" value="HisKA_3"/>
    <property type="match status" value="1"/>
</dbReference>
<evidence type="ECO:0000256" key="7">
    <source>
        <dbReference type="ARBA" id="ARBA00022840"/>
    </source>
</evidence>
<dbReference type="Gene3D" id="3.30.450.40">
    <property type="match status" value="1"/>
</dbReference>
<dbReference type="InterPro" id="IPR050482">
    <property type="entry name" value="Sensor_HK_TwoCompSys"/>
</dbReference>
<dbReference type="Proteomes" id="UP000000954">
    <property type="component" value="Chromosome"/>
</dbReference>
<protein>
    <recommendedName>
        <fullName evidence="2">histidine kinase</fullName>
        <ecNumber evidence="2">2.7.13.3</ecNumber>
    </recommendedName>
</protein>
<keyword evidence="8" id="KW-0902">Two-component regulatory system</keyword>
<dbReference type="RefSeq" id="WP_012803063.1">
    <property type="nucleotide sequence ID" value="NC_013170.1"/>
</dbReference>
<dbReference type="InterPro" id="IPR029016">
    <property type="entry name" value="GAF-like_dom_sf"/>
</dbReference>
<dbReference type="PANTHER" id="PTHR24421:SF10">
    <property type="entry name" value="NITRATE_NITRITE SENSOR PROTEIN NARQ"/>
    <property type="match status" value="1"/>
</dbReference>
<dbReference type="EC" id="2.7.13.3" evidence="2"/>
<dbReference type="InterPro" id="IPR011712">
    <property type="entry name" value="Sig_transdc_His_kin_sub3_dim/P"/>
</dbReference>
<evidence type="ECO:0000256" key="1">
    <source>
        <dbReference type="ARBA" id="ARBA00000085"/>
    </source>
</evidence>
<dbReference type="GO" id="GO:0016020">
    <property type="term" value="C:membrane"/>
    <property type="evidence" value="ECO:0007669"/>
    <property type="project" value="InterPro"/>
</dbReference>
<organism evidence="11 12">
    <name type="scientific">Cryptobacterium curtum (strain ATCC 700683 / DSM 15641 / CCUG 43107 / 12-3)</name>
    <dbReference type="NCBI Taxonomy" id="469378"/>
    <lineage>
        <taxon>Bacteria</taxon>
        <taxon>Bacillati</taxon>
        <taxon>Actinomycetota</taxon>
        <taxon>Coriobacteriia</taxon>
        <taxon>Eggerthellales</taxon>
        <taxon>Eggerthellaceae</taxon>
        <taxon>Cryptobacterium</taxon>
    </lineage>
</organism>
<dbReference type="PANTHER" id="PTHR24421">
    <property type="entry name" value="NITRATE/NITRITE SENSOR PROTEIN NARX-RELATED"/>
    <property type="match status" value="1"/>
</dbReference>
<dbReference type="HOGENOM" id="CLU_000445_114_0_11"/>
<dbReference type="EMBL" id="CP001682">
    <property type="protein sequence ID" value="ACU94375.1"/>
    <property type="molecule type" value="Genomic_DNA"/>
</dbReference>
<keyword evidence="12" id="KW-1185">Reference proteome</keyword>
<dbReference type="InterPro" id="IPR005467">
    <property type="entry name" value="His_kinase_dom"/>
</dbReference>
<dbReference type="PROSITE" id="PS50109">
    <property type="entry name" value="HIS_KIN"/>
    <property type="match status" value="1"/>
</dbReference>
<dbReference type="GO" id="GO:0005524">
    <property type="term" value="F:ATP binding"/>
    <property type="evidence" value="ECO:0007669"/>
    <property type="project" value="UniProtKB-KW"/>
</dbReference>
<dbReference type="Gene3D" id="1.20.5.1930">
    <property type="match status" value="1"/>
</dbReference>
<keyword evidence="5" id="KW-0547">Nucleotide-binding</keyword>
<dbReference type="InterPro" id="IPR003594">
    <property type="entry name" value="HATPase_dom"/>
</dbReference>
<dbReference type="SUPFAM" id="SSF55781">
    <property type="entry name" value="GAF domain-like"/>
    <property type="match status" value="1"/>
</dbReference>
<evidence type="ECO:0000256" key="8">
    <source>
        <dbReference type="ARBA" id="ARBA00023012"/>
    </source>
</evidence>
<evidence type="ECO:0000313" key="12">
    <source>
        <dbReference type="Proteomes" id="UP000000954"/>
    </source>
</evidence>
<dbReference type="SMART" id="SM00387">
    <property type="entry name" value="HATPase_c"/>
    <property type="match status" value="1"/>
</dbReference>
<accession>C7MN85</accession>
<keyword evidence="3" id="KW-0597">Phosphoprotein</keyword>
<reference evidence="11 12" key="1">
    <citation type="journal article" date="2009" name="Stand. Genomic Sci.">
        <title>Complete genome sequence of Cryptobacterium curtum type strain (12-3).</title>
        <authorList>
            <person name="Mavrommatis K."/>
            <person name="Pukall R."/>
            <person name="Rohde C."/>
            <person name="Chen F."/>
            <person name="Sims D."/>
            <person name="Brettin T."/>
            <person name="Kuske C."/>
            <person name="Detter J.C."/>
            <person name="Han C."/>
            <person name="Lapidus A."/>
            <person name="Copeland A."/>
            <person name="Glavina Del Rio T."/>
            <person name="Nolan M."/>
            <person name="Lucas S."/>
            <person name="Tice H."/>
            <person name="Cheng J.F."/>
            <person name="Bruce D."/>
            <person name="Goodwin L."/>
            <person name="Pitluck S."/>
            <person name="Ovchinnikova G."/>
            <person name="Pati A."/>
            <person name="Ivanova N."/>
            <person name="Chen A."/>
            <person name="Palaniappan K."/>
            <person name="Chain P."/>
            <person name="D'haeseleer P."/>
            <person name="Goker M."/>
            <person name="Bristow J."/>
            <person name="Eisen J.A."/>
            <person name="Markowitz V."/>
            <person name="Hugenholtz P."/>
            <person name="Rohde M."/>
            <person name="Klenk H.P."/>
            <person name="Kyrpides N.C."/>
        </authorList>
    </citation>
    <scope>NUCLEOTIDE SEQUENCE [LARGE SCALE GENOMIC DNA]</scope>
    <source>
        <strain evidence="12">ATCC 700683 / DSM 15641 / 12-3</strain>
    </source>
</reference>
<dbReference type="OrthoDB" id="144293at2"/>
<dbReference type="GO" id="GO:0000155">
    <property type="term" value="F:phosphorelay sensor kinase activity"/>
    <property type="evidence" value="ECO:0007669"/>
    <property type="project" value="InterPro"/>
</dbReference>
<evidence type="ECO:0000259" key="10">
    <source>
        <dbReference type="PROSITE" id="PS50109"/>
    </source>
</evidence>
<feature type="domain" description="Histidine kinase" evidence="10">
    <location>
        <begin position="194"/>
        <end position="388"/>
    </location>
</feature>
<dbReference type="eggNOG" id="COG4585">
    <property type="taxonomic scope" value="Bacteria"/>
</dbReference>
<dbReference type="AlphaFoldDB" id="C7MN85"/>
<dbReference type="CDD" id="cd16917">
    <property type="entry name" value="HATPase_UhpB-NarQ-NarX-like"/>
    <property type="match status" value="1"/>
</dbReference>
<evidence type="ECO:0000256" key="2">
    <source>
        <dbReference type="ARBA" id="ARBA00012438"/>
    </source>
</evidence>
<evidence type="ECO:0000256" key="3">
    <source>
        <dbReference type="ARBA" id="ARBA00022553"/>
    </source>
</evidence>
<evidence type="ECO:0000313" key="11">
    <source>
        <dbReference type="EMBL" id="ACU94375.1"/>
    </source>
</evidence>
<sequence length="404" mass="44381">MQWRFLDYDTAVDALRAEFGFDFTTIGLAPHVGAPLRWVYASGASGNRYCRIVLSPGHGVGGIVLKAGRPMLFTNIDAQLDPRKYSSYPIIFAEDLRSFCALPLVKASIEGESVHGVLVCAFRSTDASHKDIFARLFKELEDGFCNFSVRCSEFINLNGAHTVGPDEQATTDQKNRPASGEVAIQQAQESERRRISRELHDGLAQELLSVSMLIRQAELKQNNPSTDTLLTEAQSTLRCLMDDIHKLSVELRPLALDDLGLSAALRAQAQLYCKTFGPQIDVVDETNGQRFPHTIETHAYRIAQEALLNACKYSQSDHISVHIATNNTHLLIHILDTGCGFDVAHPPIRGHGCGLAGMKERARSIDGTLDITSNERGTQVVLRIPTPTVTQEESAVTQEGADSL</sequence>
<comment type="catalytic activity">
    <reaction evidence="1">
        <text>ATP + protein L-histidine = ADP + protein N-phospho-L-histidine.</text>
        <dbReference type="EC" id="2.7.13.3"/>
    </reaction>
</comment>
<proteinExistence type="predicted"/>
<dbReference type="Gene3D" id="3.30.565.10">
    <property type="entry name" value="Histidine kinase-like ATPase, C-terminal domain"/>
    <property type="match status" value="1"/>
</dbReference>
<feature type="region of interest" description="Disordered" evidence="9">
    <location>
        <begin position="162"/>
        <end position="191"/>
    </location>
</feature>
<evidence type="ECO:0000256" key="4">
    <source>
        <dbReference type="ARBA" id="ARBA00022679"/>
    </source>
</evidence>
<dbReference type="GO" id="GO:0046983">
    <property type="term" value="F:protein dimerization activity"/>
    <property type="evidence" value="ECO:0007669"/>
    <property type="project" value="InterPro"/>
</dbReference>
<evidence type="ECO:0000256" key="6">
    <source>
        <dbReference type="ARBA" id="ARBA00022777"/>
    </source>
</evidence>
<evidence type="ECO:0000256" key="5">
    <source>
        <dbReference type="ARBA" id="ARBA00022741"/>
    </source>
</evidence>
<keyword evidence="7" id="KW-0067">ATP-binding</keyword>
<dbReference type="STRING" id="469378.Ccur_06640"/>
<dbReference type="InterPro" id="IPR036890">
    <property type="entry name" value="HATPase_C_sf"/>
</dbReference>
<dbReference type="KEGG" id="ccu:Ccur_06640"/>
<dbReference type="Pfam" id="PF02518">
    <property type="entry name" value="HATPase_c"/>
    <property type="match status" value="1"/>
</dbReference>